<dbReference type="Proteomes" id="UP000231569">
    <property type="component" value="Unassembled WGS sequence"/>
</dbReference>
<dbReference type="PANTHER" id="PTHR46401">
    <property type="entry name" value="GLYCOSYLTRANSFERASE WBBK-RELATED"/>
    <property type="match status" value="1"/>
</dbReference>
<reference evidence="4" key="1">
    <citation type="submission" date="2017-09" db="EMBL/GenBank/DDBJ databases">
        <title>Depth-based differentiation of microbial function through sediment-hosted aquifers and enrichment of novel symbionts in the deep terrestrial subsurface.</title>
        <authorList>
            <person name="Probst A.J."/>
            <person name="Ladd B."/>
            <person name="Jarett J.K."/>
            <person name="Geller-Mcgrath D.E."/>
            <person name="Sieber C.M.K."/>
            <person name="Emerson J.B."/>
            <person name="Anantharaman K."/>
            <person name="Thomas B.C."/>
            <person name="Malmstrom R."/>
            <person name="Stieglmeier M."/>
            <person name="Klingl A."/>
            <person name="Woyke T."/>
            <person name="Ryan C.M."/>
            <person name="Banfield J.F."/>
        </authorList>
    </citation>
    <scope>NUCLEOTIDE SEQUENCE [LARGE SCALE GENOMIC DNA]</scope>
</reference>
<organism evidence="3 4">
    <name type="scientific">Candidatus Roizmanbacteria bacterium CG10_big_fil_rev_8_21_14_0_10_45_7</name>
    <dbReference type="NCBI Taxonomy" id="1974854"/>
    <lineage>
        <taxon>Bacteria</taxon>
        <taxon>Candidatus Roizmaniibacteriota</taxon>
    </lineage>
</organism>
<comment type="caution">
    <text evidence="3">The sequence shown here is derived from an EMBL/GenBank/DDBJ whole genome shotgun (WGS) entry which is preliminary data.</text>
</comment>
<dbReference type="InterPro" id="IPR001296">
    <property type="entry name" value="Glyco_trans_1"/>
</dbReference>
<dbReference type="GO" id="GO:0009103">
    <property type="term" value="P:lipopolysaccharide biosynthetic process"/>
    <property type="evidence" value="ECO:0007669"/>
    <property type="project" value="TreeGrafter"/>
</dbReference>
<name>A0A2M8KUT7_9BACT</name>
<accession>A0A2M8KUT7</accession>
<proteinExistence type="predicted"/>
<sequence>MKRAIAYDWIDSQGGAERLLPVIFDAYPDADIFTLYTDYDKAPWARKYQKRIHTSILQPLYQLIQSKRALAFLMPLAAALLPLDQYDTVLTITSSFLKGVRTKPNAHICYLFAPTRFLWQEEKTYGIASKLLAPLKYLDWHSAQKPATLLTLSRHSIKQIQAIYGREAQLLYPPFNPSYLRHSSKPTVPLPASYFLFVGRLEPYKRVEVLIDAWNSYAMKESLVIVGSGSQRRVLERWAKNNHRIHFVPYISDAHLSYVYRHARALLMPQIEDFGYTALESAYCNTPVIAYKKSGVWEAVSRDKPNASIATQTPEGVYAALANFHTSSYNDIPIAQGVPTPVEFIKRLRAIF</sequence>
<gene>
    <name evidence="3" type="ORF">COU89_01915</name>
</gene>
<dbReference type="Pfam" id="PF00534">
    <property type="entry name" value="Glycos_transf_1"/>
    <property type="match status" value="1"/>
</dbReference>
<keyword evidence="1" id="KW-0808">Transferase</keyword>
<dbReference type="Gene3D" id="3.40.50.2000">
    <property type="entry name" value="Glycogen Phosphorylase B"/>
    <property type="match status" value="1"/>
</dbReference>
<dbReference type="EMBL" id="PFEE01000041">
    <property type="protein sequence ID" value="PJE63698.1"/>
    <property type="molecule type" value="Genomic_DNA"/>
</dbReference>
<evidence type="ECO:0000256" key="1">
    <source>
        <dbReference type="ARBA" id="ARBA00022679"/>
    </source>
</evidence>
<dbReference type="SUPFAM" id="SSF53756">
    <property type="entry name" value="UDP-Glycosyltransferase/glycogen phosphorylase"/>
    <property type="match status" value="1"/>
</dbReference>
<dbReference type="PANTHER" id="PTHR46401:SF2">
    <property type="entry name" value="GLYCOSYLTRANSFERASE WBBK-RELATED"/>
    <property type="match status" value="1"/>
</dbReference>
<dbReference type="AlphaFoldDB" id="A0A2M8KUT7"/>
<dbReference type="GO" id="GO:0016757">
    <property type="term" value="F:glycosyltransferase activity"/>
    <property type="evidence" value="ECO:0007669"/>
    <property type="project" value="InterPro"/>
</dbReference>
<evidence type="ECO:0000313" key="3">
    <source>
        <dbReference type="EMBL" id="PJE63698.1"/>
    </source>
</evidence>
<feature type="domain" description="Glycosyl transferase family 1" evidence="2">
    <location>
        <begin position="191"/>
        <end position="315"/>
    </location>
</feature>
<protein>
    <recommendedName>
        <fullName evidence="2">Glycosyl transferase family 1 domain-containing protein</fullName>
    </recommendedName>
</protein>
<evidence type="ECO:0000259" key="2">
    <source>
        <dbReference type="Pfam" id="PF00534"/>
    </source>
</evidence>
<evidence type="ECO:0000313" key="4">
    <source>
        <dbReference type="Proteomes" id="UP000231569"/>
    </source>
</evidence>